<evidence type="ECO:0000313" key="3">
    <source>
        <dbReference type="EMBL" id="KAK8372038.1"/>
    </source>
</evidence>
<gene>
    <name evidence="3" type="ORF">O3P69_011889</name>
</gene>
<dbReference type="AlphaFoldDB" id="A0AAW0SAG9"/>
<name>A0AAW0SAG9_SCYPA</name>
<proteinExistence type="predicted"/>
<protein>
    <submittedName>
        <fullName evidence="3">Uncharacterized protein</fullName>
    </submittedName>
</protein>
<reference evidence="3 4" key="1">
    <citation type="submission" date="2023-03" db="EMBL/GenBank/DDBJ databases">
        <title>High-quality genome of Scylla paramamosain provides insights in environmental adaptation.</title>
        <authorList>
            <person name="Zhang L."/>
        </authorList>
    </citation>
    <scope>NUCLEOTIDE SEQUENCE [LARGE SCALE GENOMIC DNA]</scope>
    <source>
        <strain evidence="3">LZ_2023a</strain>
        <tissue evidence="3">Muscle</tissue>
    </source>
</reference>
<dbReference type="Proteomes" id="UP001487740">
    <property type="component" value="Unassembled WGS sequence"/>
</dbReference>
<keyword evidence="4" id="KW-1185">Reference proteome</keyword>
<dbReference type="EMBL" id="JARAKH010006375">
    <property type="protein sequence ID" value="KAK8372038.1"/>
    <property type="molecule type" value="Genomic_DNA"/>
</dbReference>
<evidence type="ECO:0000256" key="1">
    <source>
        <dbReference type="SAM" id="MobiDB-lite"/>
    </source>
</evidence>
<keyword evidence="2" id="KW-0732">Signal</keyword>
<evidence type="ECO:0000313" key="4">
    <source>
        <dbReference type="Proteomes" id="UP001487740"/>
    </source>
</evidence>
<feature type="signal peptide" evidence="2">
    <location>
        <begin position="1"/>
        <end position="18"/>
    </location>
</feature>
<feature type="region of interest" description="Disordered" evidence="1">
    <location>
        <begin position="131"/>
        <end position="153"/>
    </location>
</feature>
<evidence type="ECO:0000256" key="2">
    <source>
        <dbReference type="SAM" id="SignalP"/>
    </source>
</evidence>
<organism evidence="3 4">
    <name type="scientific">Scylla paramamosain</name>
    <name type="common">Mud crab</name>
    <dbReference type="NCBI Taxonomy" id="85552"/>
    <lineage>
        <taxon>Eukaryota</taxon>
        <taxon>Metazoa</taxon>
        <taxon>Ecdysozoa</taxon>
        <taxon>Arthropoda</taxon>
        <taxon>Crustacea</taxon>
        <taxon>Multicrustacea</taxon>
        <taxon>Malacostraca</taxon>
        <taxon>Eumalacostraca</taxon>
        <taxon>Eucarida</taxon>
        <taxon>Decapoda</taxon>
        <taxon>Pleocyemata</taxon>
        <taxon>Brachyura</taxon>
        <taxon>Eubrachyura</taxon>
        <taxon>Portunoidea</taxon>
        <taxon>Portunidae</taxon>
        <taxon>Portuninae</taxon>
        <taxon>Scylla</taxon>
    </lineage>
</organism>
<sequence length="153" mass="16568">MWLWAWLWQGQWVGRSEVLPFLARVVLLRQQILHRGVQLNPPDASETFITVSLSQLQTLIAWQKCPVQSCRNTLTVSTSGSALQRRVDSKTGKKKSLRGNVAGLSGTLLNQSSTNSGNGIIRPSPAGVAESGFGAAMGESSSLPTISDCEESW</sequence>
<accession>A0AAW0SAG9</accession>
<comment type="caution">
    <text evidence="3">The sequence shown here is derived from an EMBL/GenBank/DDBJ whole genome shotgun (WGS) entry which is preliminary data.</text>
</comment>
<feature type="chain" id="PRO_5043474797" evidence="2">
    <location>
        <begin position="19"/>
        <end position="153"/>
    </location>
</feature>